<evidence type="ECO:0000256" key="42">
    <source>
        <dbReference type="ARBA" id="ARBA00049422"/>
    </source>
</evidence>
<comment type="catalytic activity">
    <reaction evidence="40">
        <text>3-oxododecanoyl-[ACP] + NADPH + H(+) = (3R)-hydroxydodecanoyl-[ACP] + NADP(+)</text>
        <dbReference type="Rhea" id="RHEA:41872"/>
        <dbReference type="Rhea" id="RHEA-COMP:9641"/>
        <dbReference type="Rhea" id="RHEA-COMP:9642"/>
        <dbReference type="ChEBI" id="CHEBI:15378"/>
        <dbReference type="ChEBI" id="CHEBI:57783"/>
        <dbReference type="ChEBI" id="CHEBI:58349"/>
        <dbReference type="ChEBI" id="CHEBI:78469"/>
        <dbReference type="ChEBI" id="CHEBI:78470"/>
    </reaction>
    <physiologicalReaction direction="left-to-right" evidence="40">
        <dbReference type="Rhea" id="RHEA:41873"/>
    </physiologicalReaction>
</comment>
<evidence type="ECO:0000256" key="21">
    <source>
        <dbReference type="ARBA" id="ARBA00047500"/>
    </source>
</evidence>
<comment type="catalytic activity">
    <reaction evidence="21">
        <text>(2E)-butenoyl-[ACP] + NADPH + H(+) = butanoyl-[ACP] + NADP(+)</text>
        <dbReference type="Rhea" id="RHEA:41812"/>
        <dbReference type="Rhea" id="RHEA-COMP:9627"/>
        <dbReference type="Rhea" id="RHEA-COMP:9628"/>
        <dbReference type="ChEBI" id="CHEBI:15378"/>
        <dbReference type="ChEBI" id="CHEBI:57783"/>
        <dbReference type="ChEBI" id="CHEBI:58349"/>
        <dbReference type="ChEBI" id="CHEBI:78453"/>
        <dbReference type="ChEBI" id="CHEBI:78454"/>
    </reaction>
    <physiologicalReaction direction="left-to-right" evidence="21">
        <dbReference type="Rhea" id="RHEA:41813"/>
    </physiologicalReaction>
</comment>
<dbReference type="SUPFAM" id="SSF53474">
    <property type="entry name" value="alpha/beta-Hydrolases"/>
    <property type="match status" value="1"/>
</dbReference>
<comment type="catalytic activity">
    <reaction evidence="23">
        <text>(2E)-hexadecenoyl-[ACP] + NADPH + H(+) = hexadecanoyl-[ACP] + NADP(+)</text>
        <dbReference type="Rhea" id="RHEA:41912"/>
        <dbReference type="Rhea" id="RHEA-COMP:9651"/>
        <dbReference type="Rhea" id="RHEA-COMP:9652"/>
        <dbReference type="ChEBI" id="CHEBI:15378"/>
        <dbReference type="ChEBI" id="CHEBI:57783"/>
        <dbReference type="ChEBI" id="CHEBI:58349"/>
        <dbReference type="ChEBI" id="CHEBI:78481"/>
        <dbReference type="ChEBI" id="CHEBI:78483"/>
    </reaction>
    <physiologicalReaction direction="left-to-right" evidence="23">
        <dbReference type="Rhea" id="RHEA:41913"/>
    </physiologicalReaction>
</comment>
<dbReference type="GO" id="GO:0006633">
    <property type="term" value="P:fatty acid biosynthetic process"/>
    <property type="evidence" value="ECO:0007669"/>
    <property type="project" value="TreeGrafter"/>
</dbReference>
<comment type="catalytic activity">
    <reaction evidence="36">
        <text>3-oxotetradecanoyl-[ACP] + NADPH + H(+) = (3R)-hydroxytetradecanoyl-[ACP] + NADP(+)</text>
        <dbReference type="Rhea" id="RHEA:41888"/>
        <dbReference type="Rhea" id="RHEA-COMP:9645"/>
        <dbReference type="Rhea" id="RHEA-COMP:9646"/>
        <dbReference type="ChEBI" id="CHEBI:15378"/>
        <dbReference type="ChEBI" id="CHEBI:57783"/>
        <dbReference type="ChEBI" id="CHEBI:58349"/>
        <dbReference type="ChEBI" id="CHEBI:78473"/>
        <dbReference type="ChEBI" id="CHEBI:78474"/>
    </reaction>
    <physiologicalReaction direction="left-to-right" evidence="36">
        <dbReference type="Rhea" id="RHEA:41889"/>
    </physiologicalReaction>
</comment>
<evidence type="ECO:0000256" key="45">
    <source>
        <dbReference type="ARBA" id="ARBA00049533"/>
    </source>
</evidence>
<evidence type="ECO:0000256" key="27">
    <source>
        <dbReference type="ARBA" id="ARBA00048051"/>
    </source>
</evidence>
<dbReference type="InterPro" id="IPR020841">
    <property type="entry name" value="PKS_Beta-ketoAc_synthase_dom"/>
</dbReference>
<comment type="catalytic activity">
    <reaction evidence="35">
        <text>hexadecanoyl-[ACP] + H2O = hexadecanoate + holo-[ACP] + H(+)</text>
        <dbReference type="Rhea" id="RHEA:41932"/>
        <dbReference type="Rhea" id="RHEA-COMP:9652"/>
        <dbReference type="Rhea" id="RHEA-COMP:9685"/>
        <dbReference type="ChEBI" id="CHEBI:7896"/>
        <dbReference type="ChEBI" id="CHEBI:15377"/>
        <dbReference type="ChEBI" id="CHEBI:15378"/>
        <dbReference type="ChEBI" id="CHEBI:64479"/>
        <dbReference type="ChEBI" id="CHEBI:78483"/>
        <dbReference type="EC" id="3.1.2.14"/>
    </reaction>
    <physiologicalReaction direction="left-to-right" evidence="35">
        <dbReference type="Rhea" id="RHEA:41933"/>
    </physiologicalReaction>
</comment>
<keyword evidence="3" id="KW-0663">Pyridoxal phosphate</keyword>
<comment type="catalytic activity">
    <reaction evidence="14">
        <text>(3R)-hydroxybutanoyl-[ACP] = (2E)-butenoyl-[ACP] + H2O</text>
        <dbReference type="Rhea" id="RHEA:41808"/>
        <dbReference type="Rhea" id="RHEA-COMP:9626"/>
        <dbReference type="Rhea" id="RHEA-COMP:9627"/>
        <dbReference type="ChEBI" id="CHEBI:15377"/>
        <dbReference type="ChEBI" id="CHEBI:78451"/>
        <dbReference type="ChEBI" id="CHEBI:78453"/>
    </reaction>
    <physiologicalReaction direction="left-to-right" evidence="14">
        <dbReference type="Rhea" id="RHEA:41809"/>
    </physiologicalReaction>
</comment>
<evidence type="ECO:0000256" key="33">
    <source>
        <dbReference type="ARBA" id="ARBA00048650"/>
    </source>
</evidence>
<comment type="catalytic activity">
    <reaction evidence="11">
        <text>(3R)-hydroxytetradecanoyl-[ACP] = (2E)-tetradecenoyl-[ACP] + H2O</text>
        <dbReference type="Rhea" id="RHEA:41892"/>
        <dbReference type="Rhea" id="RHEA-COMP:9646"/>
        <dbReference type="Rhea" id="RHEA-COMP:9647"/>
        <dbReference type="ChEBI" id="CHEBI:15377"/>
        <dbReference type="ChEBI" id="CHEBI:78474"/>
        <dbReference type="ChEBI" id="CHEBI:78475"/>
    </reaction>
    <physiologicalReaction direction="left-to-right" evidence="11">
        <dbReference type="Rhea" id="RHEA:41893"/>
    </physiologicalReaction>
</comment>
<keyword evidence="2" id="KW-0702">S-nitrosylation</keyword>
<dbReference type="Gene3D" id="3.40.47.10">
    <property type="match status" value="1"/>
</dbReference>
<evidence type="ECO:0000256" key="2">
    <source>
        <dbReference type="ARBA" id="ARBA00022799"/>
    </source>
</evidence>
<comment type="catalytic activity">
    <reaction evidence="17">
        <text>hexanoyl-[ACP] + malonyl-[ACP] + H(+) = 3-oxooctanoyl-[ACP] + holo-[ACP] + CO2</text>
        <dbReference type="Rhea" id="RHEA:41836"/>
        <dbReference type="Rhea" id="RHEA-COMP:9623"/>
        <dbReference type="Rhea" id="RHEA-COMP:9632"/>
        <dbReference type="Rhea" id="RHEA-COMP:9633"/>
        <dbReference type="Rhea" id="RHEA-COMP:9685"/>
        <dbReference type="ChEBI" id="CHEBI:15378"/>
        <dbReference type="ChEBI" id="CHEBI:16526"/>
        <dbReference type="ChEBI" id="CHEBI:64479"/>
        <dbReference type="ChEBI" id="CHEBI:78449"/>
        <dbReference type="ChEBI" id="CHEBI:78459"/>
        <dbReference type="ChEBI" id="CHEBI:78460"/>
    </reaction>
    <physiologicalReaction direction="left-to-right" evidence="17">
        <dbReference type="Rhea" id="RHEA:41837"/>
    </physiologicalReaction>
</comment>
<dbReference type="Proteomes" id="UP001219518">
    <property type="component" value="Unassembled WGS sequence"/>
</dbReference>
<comment type="catalytic activity">
    <reaction evidence="18">
        <text>a (3R)-hydroxyacyl-[ACP] + NADP(+) = a 3-oxoacyl-[ACP] + NADPH + H(+)</text>
        <dbReference type="Rhea" id="RHEA:17397"/>
        <dbReference type="Rhea" id="RHEA-COMP:9916"/>
        <dbReference type="Rhea" id="RHEA-COMP:9945"/>
        <dbReference type="ChEBI" id="CHEBI:15378"/>
        <dbReference type="ChEBI" id="CHEBI:57783"/>
        <dbReference type="ChEBI" id="CHEBI:58349"/>
        <dbReference type="ChEBI" id="CHEBI:78776"/>
        <dbReference type="ChEBI" id="CHEBI:78827"/>
        <dbReference type="EC" id="1.1.1.100"/>
    </reaction>
    <physiologicalReaction direction="right-to-left" evidence="18">
        <dbReference type="Rhea" id="RHEA:17399"/>
    </physiologicalReaction>
</comment>
<feature type="domain" description="Ketosynthase family 3 (KS3)" evidence="46">
    <location>
        <begin position="1"/>
        <end position="410"/>
    </location>
</feature>
<evidence type="ECO:0000256" key="12">
    <source>
        <dbReference type="ARBA" id="ARBA00023399"/>
    </source>
</evidence>
<dbReference type="InterPro" id="IPR029058">
    <property type="entry name" value="AB_hydrolase_fold"/>
</dbReference>
<keyword evidence="48" id="KW-1185">Reference proteome</keyword>
<comment type="catalytic activity">
    <reaction evidence="41">
        <text>3-oxohexadecanoyl-[ACP] + NADPH + H(+) = (3R)-hydroxyhexadecanoyl-[ACP] + NADP(+)</text>
        <dbReference type="Rhea" id="RHEA:41904"/>
        <dbReference type="Rhea" id="RHEA-COMP:9649"/>
        <dbReference type="Rhea" id="RHEA-COMP:9650"/>
        <dbReference type="ChEBI" id="CHEBI:15378"/>
        <dbReference type="ChEBI" id="CHEBI:57783"/>
        <dbReference type="ChEBI" id="CHEBI:58349"/>
        <dbReference type="ChEBI" id="CHEBI:78478"/>
        <dbReference type="ChEBI" id="CHEBI:78480"/>
    </reaction>
    <physiologicalReaction direction="left-to-right" evidence="41">
        <dbReference type="Rhea" id="RHEA:41905"/>
    </physiologicalReaction>
</comment>
<evidence type="ECO:0000256" key="38">
    <source>
        <dbReference type="ARBA" id="ARBA00049109"/>
    </source>
</evidence>
<evidence type="ECO:0000256" key="3">
    <source>
        <dbReference type="ARBA" id="ARBA00022898"/>
    </source>
</evidence>
<evidence type="ECO:0000256" key="15">
    <source>
        <dbReference type="ARBA" id="ARBA00023442"/>
    </source>
</evidence>
<evidence type="ECO:0000256" key="43">
    <source>
        <dbReference type="ARBA" id="ARBA00049449"/>
    </source>
</evidence>
<sequence length="2168" mass="231945">MTEVVISGIGGLFPNSGDLETLGRNILANEYLVQRHEDLWQRDERIPLEPIGGRMPHHDRFDNSFFGMTRKLSKWVDPLAKLGYERCFEAIMDAGINPASLRGSNTHVYAGTNLDDLGAVALNWMRWSDGYAIMGNNRAMNSNRVSYYFDFHGKSCAYDMADAFGQLGLGMATEAISSGETDAVLVVAATTVAYPNICQMYRDMGVLSRDTLCHPFEEEASGTHRSDCCVAFLLQRADLAKRAYCRVVASEATHLGARLRFDPTLPSPAGVRAFLGDLYRRSGVDPRRVAYVEGDGAGSHLLDALELDSLDAALGRHREQPLLVGCVKSNAGHTEVACGMLGIAKCVVAMETGVIPATINHVRDVRCDALDSGRLQLVTENTPMAFDRHTYVGVSSYSMTGSFGHAILAPHAGPKRAVDPAAELPRLVVVSARSEEAAVRVAEKTHQLPLLNSTSPPPLPQVRSYSFDPEYLRLVQDVFGPGIRGYEYRSFVICPPEANEVVKVARVERRTVWFVYSGMGSQWAGMGAALLAVPVFAETIDRLQAVLEPRGLDLRAILTETGPAAFDSIMKSFVGITACQIALTNVLFAVGLRPDGIIGHSVGELGCAYADGCLTEEQALLAAWARGRASTEATLIKGMMAAIGLGYREVLPRLPPGVEVACHNSSTSCTLSGPAEAVEAFVAQLSAEGVFARAVNVSDIAYHSTYIQPAAPHLREYLRAVIPEPKKRSSKWVTTSVPEHLRDEDWAAYCSAEYQTNNLLSPVLFEEGLAFVPSQAALLEVAPHGLLQAILRRAKPDNVHIALTQRAHPDPVRFLLAALGTASFHVPEVDAAALYPPVSFPVSRGTPTVAPLVSWTHDEVLYHGFNFCPVRRDANVFEFTAQSPCMAVYGTKVLPPSEALEAAWRALGNFESSPVSFRDLRIRKYDRLPEAVHTDLTEVVTAVSEGTGTFEVRDQESDHLFLTGTVKHLTPDDADVPRAPPPAPPAARSAPAVAVESIILTGEEVRADLAAKGLVLHDKYGALLWVRVDEHEWTVAVDGNSPFAAILQALLLVQEYRASEETVGLVLARRWQRLDVDPVKLRAQSVVLVRYILKTGDMFGDGLYAAGFSGAAVAPKTKASAPSPLSYTFVAYRDTKLQNVGEFLSLAVQLMAEGEAPKRRGAPTVCVLELQNCSGPNVLGPAVRAVLLERLGVRAVVRTVSVRPGQPLELPDKKEDTVFLTVSAPTTMTEAARVAAHVGGLLLTRTAARLQDAADLAVVADQLHDGGWLSLLRAPAPAGDAVVLNMALDQAPPRRAPEANGPVVLVWRGEPAAGVRAVVDEARRRTYAHRVRLVFLLDEGAPEFSPAEQLYSRQLRLQLQVNVLRAGRWGCWHAIPLEAVPAAVCATSLGDVAVEAYGLNPRAQDQQGGGDGSWVGHLDYLGVSGKGGRVMGVARWLSGGSGPEQDPLLRWAVPDGWGAAEAVTVPFAYATVYHALLVTARLRRGDSVLVHGGASALGQAAIRVALQLGAPAAAVFTTVATEAQRQLVCRLFPQLGPRNVLSCADGSTAFEWHIRALTRQRGVDVVLNTLPGEQFLASLRCIRRYGRMLHCGREDTLPSKKLAMGVFLSSVAVYGFTGDQLFLASECDRRAVHRAVQRGLEAGVVRPVQGARAFSAAAAASARDALRADDVAKVVLVVKTNSVSRDPAAAAGGSFVVVGGGQDELLQVAGWLSQHGAREVLAVPEPSPAPRSSLLRHRQRALLRLFGTNLRVEEVASWDEATARRVLQVTDGPVHSVIVIAKGDGRVAALLHAALGLRPCSPGLVVLCARADTACALSSLCEARRAAGLRAACLSGPLARAAPHLPDLLAGARPPVTLLDGAEQAEQADGLEAAPRGVPAGAGAVAELGRRLAAAAARGPSTRLREVPSLGLRARHAREALPVYAVAPLGALTAEDGDDLAALALRVLNPVVVVEAGACDDLTQQAGRAARAIEAARPAGPYNVLGWGVGTPLALEVARILEGRGHNAVTFLVDGHVRRVRAWASRQTDLSLLKTVFTDDKSQEVLESDVDVADLLQSVLVSGAVSESECPRAAVGFLALRKAVTALAGHEPRVDEPVAGRLIEIQGEARCGHCFSRGPKVSLRTMPRAGAVPVLRSSWLADVLMEHSGVSKEARQEELRPLLLALRA</sequence>
<evidence type="ECO:0000256" key="36">
    <source>
        <dbReference type="ARBA" id="ARBA00048935"/>
    </source>
</evidence>
<comment type="catalytic activity">
    <reaction evidence="19">
        <text>3-oxodecanoyl-[ACP] + NADPH + H(+) = (3R)-hydroxydecanoyl-[ACP] + NADP(+)</text>
        <dbReference type="Rhea" id="RHEA:41856"/>
        <dbReference type="Rhea" id="RHEA-COMP:9637"/>
        <dbReference type="Rhea" id="RHEA-COMP:9638"/>
        <dbReference type="ChEBI" id="CHEBI:15378"/>
        <dbReference type="ChEBI" id="CHEBI:57783"/>
        <dbReference type="ChEBI" id="CHEBI:58349"/>
        <dbReference type="ChEBI" id="CHEBI:78464"/>
        <dbReference type="ChEBI" id="CHEBI:78466"/>
    </reaction>
    <physiologicalReaction direction="left-to-right" evidence="19">
        <dbReference type="Rhea" id="RHEA:41857"/>
    </physiologicalReaction>
</comment>
<evidence type="ECO:0000256" key="14">
    <source>
        <dbReference type="ARBA" id="ARBA00023402"/>
    </source>
</evidence>
<dbReference type="InterPro" id="IPR001227">
    <property type="entry name" value="Ac_transferase_dom_sf"/>
</dbReference>
<dbReference type="InterPro" id="IPR016035">
    <property type="entry name" value="Acyl_Trfase/lysoPLipase"/>
</dbReference>
<dbReference type="GO" id="GO:0004316">
    <property type="term" value="F:3-oxoacyl-[acyl-carrier-protein] reductase (NADPH) activity"/>
    <property type="evidence" value="ECO:0007669"/>
    <property type="project" value="UniProtKB-EC"/>
</dbReference>
<evidence type="ECO:0000256" key="24">
    <source>
        <dbReference type="ARBA" id="ARBA00047897"/>
    </source>
</evidence>
<evidence type="ECO:0000256" key="8">
    <source>
        <dbReference type="ARBA" id="ARBA00023373"/>
    </source>
</evidence>
<dbReference type="InterPro" id="IPR036291">
    <property type="entry name" value="NAD(P)-bd_dom_sf"/>
</dbReference>
<comment type="catalytic activity">
    <reaction evidence="10">
        <text>a (3R)-hydroxyacyl-[ACP] = a (2E)-enoyl-[ACP] + H2O</text>
        <dbReference type="Rhea" id="RHEA:13097"/>
        <dbReference type="Rhea" id="RHEA-COMP:9925"/>
        <dbReference type="Rhea" id="RHEA-COMP:9945"/>
        <dbReference type="ChEBI" id="CHEBI:15377"/>
        <dbReference type="ChEBI" id="CHEBI:78784"/>
        <dbReference type="ChEBI" id="CHEBI:78827"/>
        <dbReference type="EC" id="4.2.1.59"/>
    </reaction>
    <physiologicalReaction direction="left-to-right" evidence="10">
        <dbReference type="Rhea" id="RHEA:13098"/>
    </physiologicalReaction>
</comment>
<name>A0AAE1L9D2_9NEOP</name>
<evidence type="ECO:0000256" key="26">
    <source>
        <dbReference type="ARBA" id="ARBA00047961"/>
    </source>
</evidence>
<dbReference type="SUPFAM" id="SSF52151">
    <property type="entry name" value="FabD/lysophospholipase-like"/>
    <property type="match status" value="1"/>
</dbReference>
<dbReference type="InterPro" id="IPR042104">
    <property type="entry name" value="PKS_dehydratase_sf"/>
</dbReference>
<dbReference type="Pfam" id="PF16197">
    <property type="entry name" value="KAsynt_C_assoc"/>
    <property type="match status" value="1"/>
</dbReference>
<comment type="catalytic activity">
    <reaction evidence="8">
        <text>(3R)-hydroxyhexanoyl-[ACP] = (2E)-hexenoyl-[ACP] + H2O</text>
        <dbReference type="Rhea" id="RHEA:41828"/>
        <dbReference type="Rhea" id="RHEA-COMP:9630"/>
        <dbReference type="Rhea" id="RHEA-COMP:9631"/>
        <dbReference type="ChEBI" id="CHEBI:15377"/>
        <dbReference type="ChEBI" id="CHEBI:78457"/>
        <dbReference type="ChEBI" id="CHEBI:78458"/>
    </reaction>
    <physiologicalReaction direction="left-to-right" evidence="8">
        <dbReference type="Rhea" id="RHEA:41829"/>
    </physiologicalReaction>
</comment>
<evidence type="ECO:0000256" key="19">
    <source>
        <dbReference type="ARBA" id="ARBA00047440"/>
    </source>
</evidence>
<comment type="catalytic activity">
    <reaction evidence="43">
        <text>butanoyl-[ACP] + malonyl-[ACP] + H(+) = 3-oxohexanoyl-[ACP] + holo-[ACP] + CO2</text>
        <dbReference type="Rhea" id="RHEA:41820"/>
        <dbReference type="Rhea" id="RHEA-COMP:9623"/>
        <dbReference type="Rhea" id="RHEA-COMP:9628"/>
        <dbReference type="Rhea" id="RHEA-COMP:9629"/>
        <dbReference type="Rhea" id="RHEA-COMP:9685"/>
        <dbReference type="ChEBI" id="CHEBI:15378"/>
        <dbReference type="ChEBI" id="CHEBI:16526"/>
        <dbReference type="ChEBI" id="CHEBI:64479"/>
        <dbReference type="ChEBI" id="CHEBI:78449"/>
        <dbReference type="ChEBI" id="CHEBI:78454"/>
        <dbReference type="ChEBI" id="CHEBI:78456"/>
    </reaction>
    <physiologicalReaction direction="left-to-right" evidence="43">
        <dbReference type="Rhea" id="RHEA:41821"/>
    </physiologicalReaction>
</comment>
<dbReference type="GO" id="GO:0004312">
    <property type="term" value="F:fatty acid synthase activity"/>
    <property type="evidence" value="ECO:0007669"/>
    <property type="project" value="TreeGrafter"/>
</dbReference>
<comment type="catalytic activity">
    <reaction evidence="9">
        <text>(3R)-hydroxydecanoyl-[ACP] = (2E)-decenoyl-[ACP] + H2O</text>
        <dbReference type="Rhea" id="RHEA:41860"/>
        <dbReference type="Rhea" id="RHEA-COMP:9638"/>
        <dbReference type="Rhea" id="RHEA-COMP:9639"/>
        <dbReference type="ChEBI" id="CHEBI:15377"/>
        <dbReference type="ChEBI" id="CHEBI:78466"/>
        <dbReference type="ChEBI" id="CHEBI:78467"/>
    </reaction>
    <physiologicalReaction direction="left-to-right" evidence="9">
        <dbReference type="Rhea" id="RHEA:41861"/>
    </physiologicalReaction>
</comment>
<comment type="catalytic activity">
    <reaction evidence="38">
        <text>decanoyl-[ACP] + malonyl-[ACP] + H(+) = 3-oxododecanoyl-[ACP] + holo-[ACP] + CO2</text>
        <dbReference type="Rhea" id="RHEA:41868"/>
        <dbReference type="Rhea" id="RHEA-COMP:9623"/>
        <dbReference type="Rhea" id="RHEA-COMP:9640"/>
        <dbReference type="Rhea" id="RHEA-COMP:9641"/>
        <dbReference type="Rhea" id="RHEA-COMP:9685"/>
        <dbReference type="ChEBI" id="CHEBI:15378"/>
        <dbReference type="ChEBI" id="CHEBI:16526"/>
        <dbReference type="ChEBI" id="CHEBI:64479"/>
        <dbReference type="ChEBI" id="CHEBI:78449"/>
        <dbReference type="ChEBI" id="CHEBI:78468"/>
        <dbReference type="ChEBI" id="CHEBI:78469"/>
    </reaction>
    <physiologicalReaction direction="left-to-right" evidence="38">
        <dbReference type="Rhea" id="RHEA:41869"/>
    </physiologicalReaction>
</comment>
<dbReference type="EMBL" id="JAHWGI010000256">
    <property type="protein sequence ID" value="KAK3911268.1"/>
    <property type="molecule type" value="Genomic_DNA"/>
</dbReference>
<comment type="catalytic activity">
    <reaction evidence="13">
        <text>(3R)-hydroxyhexadecanoyl-[ACP] = (2E)-hexadecenoyl-[ACP] + H2O</text>
        <dbReference type="Rhea" id="RHEA:41908"/>
        <dbReference type="Rhea" id="RHEA-COMP:9650"/>
        <dbReference type="Rhea" id="RHEA-COMP:9651"/>
        <dbReference type="ChEBI" id="CHEBI:15377"/>
        <dbReference type="ChEBI" id="CHEBI:78480"/>
        <dbReference type="ChEBI" id="CHEBI:78481"/>
    </reaction>
    <physiologicalReaction direction="left-to-right" evidence="13">
        <dbReference type="Rhea" id="RHEA:41909"/>
    </physiologicalReaction>
</comment>
<keyword evidence="5" id="KW-0511">Multifunctional enzyme</keyword>
<dbReference type="Pfam" id="PF00109">
    <property type="entry name" value="ketoacyl-synt"/>
    <property type="match status" value="1"/>
</dbReference>
<dbReference type="PROSITE" id="PS52004">
    <property type="entry name" value="KS3_2"/>
    <property type="match status" value="1"/>
</dbReference>
<evidence type="ECO:0000256" key="5">
    <source>
        <dbReference type="ARBA" id="ARBA00023268"/>
    </source>
</evidence>
<evidence type="ECO:0000256" key="44">
    <source>
        <dbReference type="ARBA" id="ARBA00049521"/>
    </source>
</evidence>
<evidence type="ECO:0000256" key="34">
    <source>
        <dbReference type="ARBA" id="ARBA00048691"/>
    </source>
</evidence>
<comment type="catalytic activity">
    <reaction evidence="39">
        <text>(2E)-tetradecenoyl-[ACP] + NADPH + H(+) = tetradecanoyl-[ACP] + NADP(+)</text>
        <dbReference type="Rhea" id="RHEA:41896"/>
        <dbReference type="Rhea" id="RHEA-COMP:9647"/>
        <dbReference type="Rhea" id="RHEA-COMP:9648"/>
        <dbReference type="ChEBI" id="CHEBI:15378"/>
        <dbReference type="ChEBI" id="CHEBI:57783"/>
        <dbReference type="ChEBI" id="CHEBI:58349"/>
        <dbReference type="ChEBI" id="CHEBI:78475"/>
        <dbReference type="ChEBI" id="CHEBI:78477"/>
    </reaction>
    <physiologicalReaction direction="left-to-right" evidence="39">
        <dbReference type="Rhea" id="RHEA:41897"/>
    </physiologicalReaction>
</comment>
<evidence type="ECO:0000256" key="17">
    <source>
        <dbReference type="ARBA" id="ARBA00047394"/>
    </source>
</evidence>
<comment type="catalytic activity">
    <reaction evidence="7">
        <text>(3R)-hydroxydodecanoyl-[ACP] = (2E)-dodecenoyl-[ACP] + H2O</text>
        <dbReference type="Rhea" id="RHEA:41876"/>
        <dbReference type="Rhea" id="RHEA-COMP:9642"/>
        <dbReference type="Rhea" id="RHEA-COMP:9643"/>
        <dbReference type="ChEBI" id="CHEBI:15377"/>
        <dbReference type="ChEBI" id="CHEBI:78470"/>
        <dbReference type="ChEBI" id="CHEBI:78472"/>
    </reaction>
    <physiologicalReaction direction="left-to-right" evidence="7">
        <dbReference type="Rhea" id="RHEA:41877"/>
    </physiologicalReaction>
</comment>
<proteinExistence type="predicted"/>
<evidence type="ECO:0000256" key="31">
    <source>
        <dbReference type="ARBA" id="ARBA00048506"/>
    </source>
</evidence>
<evidence type="ECO:0000256" key="16">
    <source>
        <dbReference type="ARBA" id="ARBA00047300"/>
    </source>
</evidence>
<dbReference type="SMART" id="SM00825">
    <property type="entry name" value="PKS_KS"/>
    <property type="match status" value="1"/>
</dbReference>
<dbReference type="GO" id="GO:0141148">
    <property type="term" value="F:enoyl-[acyl-carrier-protein] reductase (NADPH) activity"/>
    <property type="evidence" value="ECO:0007669"/>
    <property type="project" value="UniProtKB-EC"/>
</dbReference>
<dbReference type="GO" id="GO:0016297">
    <property type="term" value="F:fatty acyl-[ACP] hydrolase activity"/>
    <property type="evidence" value="ECO:0007669"/>
    <property type="project" value="UniProtKB-EC"/>
</dbReference>
<dbReference type="Gene3D" id="3.10.129.110">
    <property type="entry name" value="Polyketide synthase dehydratase"/>
    <property type="match status" value="1"/>
</dbReference>
<evidence type="ECO:0000256" key="18">
    <source>
        <dbReference type="ARBA" id="ARBA00047400"/>
    </source>
</evidence>
<dbReference type="InterPro" id="IPR014030">
    <property type="entry name" value="Ketoacyl_synth_N"/>
</dbReference>
<dbReference type="Gene3D" id="3.90.180.10">
    <property type="entry name" value="Medium-chain alcohol dehydrogenases, catalytic domain"/>
    <property type="match status" value="1"/>
</dbReference>
<comment type="catalytic activity">
    <reaction evidence="6">
        <text>(3R)-hydroxyoctanoyl-[ACP] = (2E)-octenoyl-[ACP] + H2O</text>
        <dbReference type="Rhea" id="RHEA:41844"/>
        <dbReference type="Rhea" id="RHEA-COMP:9634"/>
        <dbReference type="Rhea" id="RHEA-COMP:9635"/>
        <dbReference type="ChEBI" id="CHEBI:15377"/>
        <dbReference type="ChEBI" id="CHEBI:78461"/>
        <dbReference type="ChEBI" id="CHEBI:78462"/>
    </reaction>
    <physiologicalReaction direction="left-to-right" evidence="6">
        <dbReference type="Rhea" id="RHEA:41845"/>
    </physiologicalReaction>
</comment>
<evidence type="ECO:0000256" key="28">
    <source>
        <dbReference type="ARBA" id="ARBA00048281"/>
    </source>
</evidence>
<dbReference type="Pfam" id="PF21149">
    <property type="entry name" value="FAS_pseudo-KR"/>
    <property type="match status" value="1"/>
</dbReference>
<evidence type="ECO:0000256" key="29">
    <source>
        <dbReference type="ARBA" id="ARBA00048289"/>
    </source>
</evidence>
<comment type="catalytic activity">
    <reaction evidence="34">
        <text>holo-[ACP] + acetyl-CoA = acetyl-[ACP] + CoA</text>
        <dbReference type="Rhea" id="RHEA:41788"/>
        <dbReference type="Rhea" id="RHEA-COMP:9621"/>
        <dbReference type="Rhea" id="RHEA-COMP:9685"/>
        <dbReference type="ChEBI" id="CHEBI:57287"/>
        <dbReference type="ChEBI" id="CHEBI:57288"/>
        <dbReference type="ChEBI" id="CHEBI:64479"/>
        <dbReference type="ChEBI" id="CHEBI:78446"/>
        <dbReference type="EC" id="2.3.1.38"/>
    </reaction>
    <physiologicalReaction direction="left-to-right" evidence="34">
        <dbReference type="Rhea" id="RHEA:41789"/>
    </physiologicalReaction>
</comment>
<gene>
    <name evidence="47" type="ORF">KUF71_021049</name>
</gene>
<evidence type="ECO:0000256" key="13">
    <source>
        <dbReference type="ARBA" id="ARBA00023401"/>
    </source>
</evidence>
<dbReference type="InterPro" id="IPR001031">
    <property type="entry name" value="Thioesterase"/>
</dbReference>
<comment type="catalytic activity">
    <reaction evidence="16">
        <text>3-oxooctadecanoyl-[ACP] + NADPH + H(+) = (3R)-hydroxyoctadecanoyl-[ACP] + NADP(+)</text>
        <dbReference type="Rhea" id="RHEA:41920"/>
        <dbReference type="Rhea" id="RHEA-COMP:9653"/>
        <dbReference type="Rhea" id="RHEA-COMP:9654"/>
        <dbReference type="ChEBI" id="CHEBI:15378"/>
        <dbReference type="ChEBI" id="CHEBI:57783"/>
        <dbReference type="ChEBI" id="CHEBI:58349"/>
        <dbReference type="ChEBI" id="CHEBI:78487"/>
        <dbReference type="ChEBI" id="CHEBI:78488"/>
    </reaction>
    <physiologicalReaction direction="left-to-right" evidence="16">
        <dbReference type="Rhea" id="RHEA:41921"/>
    </physiologicalReaction>
</comment>
<protein>
    <submittedName>
        <fullName evidence="47">Fatty acid synthase</fullName>
    </submittedName>
</protein>
<evidence type="ECO:0000259" key="46">
    <source>
        <dbReference type="PROSITE" id="PS52004"/>
    </source>
</evidence>
<dbReference type="InterPro" id="IPR013149">
    <property type="entry name" value="ADH-like_C"/>
</dbReference>
<dbReference type="Gene3D" id="3.40.50.1820">
    <property type="entry name" value="alpha/beta hydrolase"/>
    <property type="match status" value="1"/>
</dbReference>
<evidence type="ECO:0000256" key="30">
    <source>
        <dbReference type="ARBA" id="ARBA00048420"/>
    </source>
</evidence>
<evidence type="ECO:0000256" key="22">
    <source>
        <dbReference type="ARBA" id="ARBA00047578"/>
    </source>
</evidence>
<comment type="catalytic activity">
    <reaction evidence="30">
        <text>(2E)-octenoyl-[ACP] + NADPH + H(+) = octanoyl-[ACP] + NADP(+)</text>
        <dbReference type="Rhea" id="RHEA:41848"/>
        <dbReference type="Rhea" id="RHEA-COMP:9635"/>
        <dbReference type="Rhea" id="RHEA-COMP:9636"/>
        <dbReference type="ChEBI" id="CHEBI:15378"/>
        <dbReference type="ChEBI" id="CHEBI:57783"/>
        <dbReference type="ChEBI" id="CHEBI:58349"/>
        <dbReference type="ChEBI" id="CHEBI:78462"/>
        <dbReference type="ChEBI" id="CHEBI:78463"/>
    </reaction>
    <physiologicalReaction direction="left-to-right" evidence="30">
        <dbReference type="Rhea" id="RHEA:41849"/>
    </physiologicalReaction>
</comment>
<evidence type="ECO:0000313" key="47">
    <source>
        <dbReference type="EMBL" id="KAK3911268.1"/>
    </source>
</evidence>
<evidence type="ECO:0000256" key="35">
    <source>
        <dbReference type="ARBA" id="ARBA00048704"/>
    </source>
</evidence>
<dbReference type="InterPro" id="IPR016036">
    <property type="entry name" value="Malonyl_transacylase_ACP-bd"/>
</dbReference>
<dbReference type="Pfam" id="PF02801">
    <property type="entry name" value="Ketoacyl-synt_C"/>
    <property type="match status" value="1"/>
</dbReference>
<comment type="catalytic activity">
    <reaction evidence="45">
        <text>octanoyl-[ACP] + malonyl-[ACP] + H(+) = 3-oxodecanoyl-[ACP] + holo-[ACP] + CO2</text>
        <dbReference type="Rhea" id="RHEA:41852"/>
        <dbReference type="Rhea" id="RHEA-COMP:9623"/>
        <dbReference type="Rhea" id="RHEA-COMP:9636"/>
        <dbReference type="Rhea" id="RHEA-COMP:9637"/>
        <dbReference type="Rhea" id="RHEA-COMP:9685"/>
        <dbReference type="ChEBI" id="CHEBI:15378"/>
        <dbReference type="ChEBI" id="CHEBI:16526"/>
        <dbReference type="ChEBI" id="CHEBI:64479"/>
        <dbReference type="ChEBI" id="CHEBI:78449"/>
        <dbReference type="ChEBI" id="CHEBI:78463"/>
        <dbReference type="ChEBI" id="CHEBI:78464"/>
    </reaction>
    <physiologicalReaction direction="left-to-right" evidence="45">
        <dbReference type="Rhea" id="RHEA:41853"/>
    </physiologicalReaction>
</comment>
<comment type="catalytic activity">
    <reaction evidence="12">
        <text>(3R)-hydroxyoctadecanoyl-[ACP] = (2E)-octadecenoyl-[ACP] + H2O</text>
        <dbReference type="Rhea" id="RHEA:41924"/>
        <dbReference type="Rhea" id="RHEA-COMP:9654"/>
        <dbReference type="Rhea" id="RHEA-COMP:9655"/>
        <dbReference type="ChEBI" id="CHEBI:15377"/>
        <dbReference type="ChEBI" id="CHEBI:78488"/>
        <dbReference type="ChEBI" id="CHEBI:78489"/>
    </reaction>
    <physiologicalReaction direction="left-to-right" evidence="12">
        <dbReference type="Rhea" id="RHEA:41925"/>
    </physiologicalReaction>
</comment>
<dbReference type="PANTHER" id="PTHR43775">
    <property type="entry name" value="FATTY ACID SYNTHASE"/>
    <property type="match status" value="1"/>
</dbReference>
<dbReference type="SMART" id="SM00829">
    <property type="entry name" value="PKS_ER"/>
    <property type="match status" value="1"/>
</dbReference>
<evidence type="ECO:0000256" key="1">
    <source>
        <dbReference type="ARBA" id="ARBA00005189"/>
    </source>
</evidence>
<dbReference type="InterPro" id="IPR014043">
    <property type="entry name" value="Acyl_transferase_dom"/>
</dbReference>
<evidence type="ECO:0000256" key="40">
    <source>
        <dbReference type="ARBA" id="ARBA00049263"/>
    </source>
</evidence>
<dbReference type="CDD" id="cd00833">
    <property type="entry name" value="PKS"/>
    <property type="match status" value="1"/>
</dbReference>
<comment type="catalytic activity">
    <reaction evidence="29">
        <text>tetradecanoyl-[ACP] + H2O = tetradecanoate + holo-[ACP] + H(+)</text>
        <dbReference type="Rhea" id="RHEA:30123"/>
        <dbReference type="Rhea" id="RHEA-COMP:9648"/>
        <dbReference type="Rhea" id="RHEA-COMP:9685"/>
        <dbReference type="ChEBI" id="CHEBI:15377"/>
        <dbReference type="ChEBI" id="CHEBI:15378"/>
        <dbReference type="ChEBI" id="CHEBI:30807"/>
        <dbReference type="ChEBI" id="CHEBI:64479"/>
        <dbReference type="ChEBI" id="CHEBI:78477"/>
        <dbReference type="EC" id="3.1.2.14"/>
    </reaction>
    <physiologicalReaction direction="left-to-right" evidence="29">
        <dbReference type="Rhea" id="RHEA:30124"/>
    </physiologicalReaction>
</comment>
<reference evidence="47" key="1">
    <citation type="submission" date="2021-07" db="EMBL/GenBank/DDBJ databases">
        <authorList>
            <person name="Catto M.A."/>
            <person name="Jacobson A."/>
            <person name="Kennedy G."/>
            <person name="Labadie P."/>
            <person name="Hunt B.G."/>
            <person name="Srinivasan R."/>
        </authorList>
    </citation>
    <scope>NUCLEOTIDE SEQUENCE</scope>
    <source>
        <strain evidence="47">PL_HMW_Pooled</strain>
        <tissue evidence="47">Head</tissue>
    </source>
</reference>
<dbReference type="InterPro" id="IPR049391">
    <property type="entry name" value="FAS_pseudo-KR"/>
</dbReference>
<dbReference type="SMART" id="SM00827">
    <property type="entry name" value="PKS_AT"/>
    <property type="match status" value="1"/>
</dbReference>
<comment type="catalytic activity">
    <reaction evidence="31">
        <text>a fatty acyl-[ACP] + malonyl-[ACP] + H(+) = a 3-oxoacyl-[ACP] + holo-[ACP] + CO2</text>
        <dbReference type="Rhea" id="RHEA:22836"/>
        <dbReference type="Rhea" id="RHEA-COMP:9623"/>
        <dbReference type="Rhea" id="RHEA-COMP:9685"/>
        <dbReference type="Rhea" id="RHEA-COMP:9916"/>
        <dbReference type="Rhea" id="RHEA-COMP:14125"/>
        <dbReference type="ChEBI" id="CHEBI:15378"/>
        <dbReference type="ChEBI" id="CHEBI:16526"/>
        <dbReference type="ChEBI" id="CHEBI:64479"/>
        <dbReference type="ChEBI" id="CHEBI:78449"/>
        <dbReference type="ChEBI" id="CHEBI:78776"/>
        <dbReference type="ChEBI" id="CHEBI:138651"/>
        <dbReference type="EC" id="2.3.1.41"/>
    </reaction>
    <physiologicalReaction direction="left-to-right" evidence="31">
        <dbReference type="Rhea" id="RHEA:22837"/>
    </physiologicalReaction>
</comment>
<comment type="catalytic activity">
    <reaction evidence="26">
        <text>acetyl-[ACP] + malonyl-[ACP] + H(+) = 3-oxobutanoyl-[ACP] + holo-[ACP] + CO2</text>
        <dbReference type="Rhea" id="RHEA:41800"/>
        <dbReference type="Rhea" id="RHEA-COMP:9621"/>
        <dbReference type="Rhea" id="RHEA-COMP:9623"/>
        <dbReference type="Rhea" id="RHEA-COMP:9625"/>
        <dbReference type="Rhea" id="RHEA-COMP:9685"/>
        <dbReference type="ChEBI" id="CHEBI:15378"/>
        <dbReference type="ChEBI" id="CHEBI:16526"/>
        <dbReference type="ChEBI" id="CHEBI:64479"/>
        <dbReference type="ChEBI" id="CHEBI:78446"/>
        <dbReference type="ChEBI" id="CHEBI:78449"/>
        <dbReference type="ChEBI" id="CHEBI:78450"/>
    </reaction>
    <physiologicalReaction direction="left-to-right" evidence="26">
        <dbReference type="Rhea" id="RHEA:41801"/>
    </physiologicalReaction>
</comment>
<evidence type="ECO:0000256" key="41">
    <source>
        <dbReference type="ARBA" id="ARBA00049414"/>
    </source>
</evidence>
<comment type="catalytic activity">
    <reaction evidence="22">
        <text>dodecanoyl-[ACP] + malonyl-[ACP] + H(+) = 3-oxotetradecanoyl-[ACP] + holo-[ACP] + CO2</text>
        <dbReference type="Rhea" id="RHEA:41884"/>
        <dbReference type="Rhea" id="RHEA-COMP:9623"/>
        <dbReference type="Rhea" id="RHEA-COMP:9644"/>
        <dbReference type="Rhea" id="RHEA-COMP:9645"/>
        <dbReference type="Rhea" id="RHEA-COMP:9685"/>
        <dbReference type="ChEBI" id="CHEBI:15378"/>
        <dbReference type="ChEBI" id="CHEBI:16526"/>
        <dbReference type="ChEBI" id="CHEBI:64479"/>
        <dbReference type="ChEBI" id="CHEBI:65264"/>
        <dbReference type="ChEBI" id="CHEBI:78449"/>
        <dbReference type="ChEBI" id="CHEBI:78473"/>
    </reaction>
    <physiologicalReaction direction="left-to-right" evidence="22">
        <dbReference type="Rhea" id="RHEA:41885"/>
    </physiologicalReaction>
</comment>
<dbReference type="Gene3D" id="3.30.70.3290">
    <property type="match status" value="1"/>
</dbReference>
<evidence type="ECO:0000256" key="4">
    <source>
        <dbReference type="ARBA" id="ARBA00022990"/>
    </source>
</evidence>
<evidence type="ECO:0000256" key="10">
    <source>
        <dbReference type="ARBA" id="ARBA00023394"/>
    </source>
</evidence>
<dbReference type="PANTHER" id="PTHR43775:SF23">
    <property type="entry name" value="FATTY ACID SYNTHASE 3"/>
    <property type="match status" value="1"/>
</dbReference>
<dbReference type="Pfam" id="PF00975">
    <property type="entry name" value="Thioesterase"/>
    <property type="match status" value="1"/>
</dbReference>
<dbReference type="Pfam" id="PF00107">
    <property type="entry name" value="ADH_zinc_N"/>
    <property type="match status" value="1"/>
</dbReference>
<evidence type="ECO:0000256" key="11">
    <source>
        <dbReference type="ARBA" id="ARBA00023398"/>
    </source>
</evidence>
<comment type="catalytic activity">
    <reaction evidence="33">
        <text>a 2,3-saturated acyl-[ACP] + NADP(+) = a (2E)-enoyl-[ACP] + NADPH + H(+)</text>
        <dbReference type="Rhea" id="RHEA:22564"/>
        <dbReference type="Rhea" id="RHEA-COMP:9925"/>
        <dbReference type="Rhea" id="RHEA-COMP:9926"/>
        <dbReference type="ChEBI" id="CHEBI:15378"/>
        <dbReference type="ChEBI" id="CHEBI:57783"/>
        <dbReference type="ChEBI" id="CHEBI:58349"/>
        <dbReference type="ChEBI" id="CHEBI:78784"/>
        <dbReference type="ChEBI" id="CHEBI:78785"/>
        <dbReference type="EC" id="1.3.1.39"/>
    </reaction>
    <physiologicalReaction direction="right-to-left" evidence="33">
        <dbReference type="Rhea" id="RHEA:22566"/>
    </physiologicalReaction>
</comment>
<comment type="catalytic activity">
    <reaction evidence="32">
        <text>3-oxohexanoyl-[ACP] + NADPH + H(+) = (3R)-hydroxyhexanoyl-[ACP] + NADP(+)</text>
        <dbReference type="Rhea" id="RHEA:41824"/>
        <dbReference type="Rhea" id="RHEA-COMP:9629"/>
        <dbReference type="Rhea" id="RHEA-COMP:9630"/>
        <dbReference type="ChEBI" id="CHEBI:15378"/>
        <dbReference type="ChEBI" id="CHEBI:57783"/>
        <dbReference type="ChEBI" id="CHEBI:58349"/>
        <dbReference type="ChEBI" id="CHEBI:78456"/>
        <dbReference type="ChEBI" id="CHEBI:78457"/>
    </reaction>
    <physiologicalReaction direction="left-to-right" evidence="32">
        <dbReference type="Rhea" id="RHEA:41825"/>
    </physiologicalReaction>
</comment>
<comment type="function">
    <text evidence="15">Fatty acid synthetase is a multifunctional enzyme that catalyzes the de novo biosynthesis of long-chain saturated fatty acids starting from acetyl-CoA and malonyl-CoA in the presence of NADPH. This multifunctional protein contains 7 catalytic activities and a site for the binding of the prosthetic group 4'-phosphopantetheine of the acyl carrier protein ([ACP]) domain.</text>
</comment>
<comment type="caution">
    <text evidence="47">The sequence shown here is derived from an EMBL/GenBank/DDBJ whole genome shotgun (WGS) entry which is preliminary data.</text>
</comment>
<organism evidence="47 48">
    <name type="scientific">Frankliniella fusca</name>
    <dbReference type="NCBI Taxonomy" id="407009"/>
    <lineage>
        <taxon>Eukaryota</taxon>
        <taxon>Metazoa</taxon>
        <taxon>Ecdysozoa</taxon>
        <taxon>Arthropoda</taxon>
        <taxon>Hexapoda</taxon>
        <taxon>Insecta</taxon>
        <taxon>Pterygota</taxon>
        <taxon>Neoptera</taxon>
        <taxon>Paraneoptera</taxon>
        <taxon>Thysanoptera</taxon>
        <taxon>Terebrantia</taxon>
        <taxon>Thripoidea</taxon>
        <taxon>Thripidae</taxon>
        <taxon>Frankliniella</taxon>
    </lineage>
</organism>
<evidence type="ECO:0000256" key="25">
    <source>
        <dbReference type="ARBA" id="ARBA00047953"/>
    </source>
</evidence>
<comment type="catalytic activity">
    <reaction evidence="25">
        <text>3-oxobutanoyl-[ACP] + NADPH + H(+) = (3R)-hydroxybutanoyl-[ACP] + NADP(+)</text>
        <dbReference type="Rhea" id="RHEA:41804"/>
        <dbReference type="Rhea" id="RHEA-COMP:9625"/>
        <dbReference type="Rhea" id="RHEA-COMP:9626"/>
        <dbReference type="ChEBI" id="CHEBI:15378"/>
        <dbReference type="ChEBI" id="CHEBI:57783"/>
        <dbReference type="ChEBI" id="CHEBI:58349"/>
        <dbReference type="ChEBI" id="CHEBI:78450"/>
        <dbReference type="ChEBI" id="CHEBI:78451"/>
    </reaction>
    <physiologicalReaction direction="left-to-right" evidence="25">
        <dbReference type="Rhea" id="RHEA:41805"/>
    </physiologicalReaction>
</comment>
<dbReference type="Gene3D" id="3.40.366.10">
    <property type="entry name" value="Malonyl-Coenzyme A Acyl Carrier Protein, domain 2"/>
    <property type="match status" value="1"/>
</dbReference>
<evidence type="ECO:0000256" key="39">
    <source>
        <dbReference type="ARBA" id="ARBA00049171"/>
    </source>
</evidence>
<dbReference type="GO" id="GO:0019171">
    <property type="term" value="F:(3R)-hydroxyacyl-[acyl-carrier-protein] dehydratase activity"/>
    <property type="evidence" value="ECO:0007669"/>
    <property type="project" value="UniProtKB-EC"/>
</dbReference>
<dbReference type="InterPro" id="IPR016039">
    <property type="entry name" value="Thiolase-like"/>
</dbReference>
<dbReference type="GO" id="GO:0004313">
    <property type="term" value="F:[acyl-carrier-protein] S-acetyltransferase activity"/>
    <property type="evidence" value="ECO:0007669"/>
    <property type="project" value="UniProtKB-EC"/>
</dbReference>
<dbReference type="SUPFAM" id="SSF55048">
    <property type="entry name" value="Probable ACP-binding domain of malonyl-CoA ACP transacylase"/>
    <property type="match status" value="1"/>
</dbReference>
<dbReference type="Pfam" id="PF00698">
    <property type="entry name" value="Acyl_transf_1"/>
    <property type="match status" value="1"/>
</dbReference>
<evidence type="ECO:0000256" key="7">
    <source>
        <dbReference type="ARBA" id="ARBA00023351"/>
    </source>
</evidence>
<accession>A0AAE1L9D2</accession>
<reference evidence="47" key="2">
    <citation type="journal article" date="2023" name="BMC Genomics">
        <title>Pest status, molecular evolution, and epigenetic factors derived from the genome assembly of Frankliniella fusca, a thysanopteran phytovirus vector.</title>
        <authorList>
            <person name="Catto M.A."/>
            <person name="Labadie P.E."/>
            <person name="Jacobson A.L."/>
            <person name="Kennedy G.G."/>
            <person name="Srinivasan R."/>
            <person name="Hunt B.G."/>
        </authorList>
    </citation>
    <scope>NUCLEOTIDE SEQUENCE</scope>
    <source>
        <strain evidence="47">PL_HMW_Pooled</strain>
    </source>
</reference>
<dbReference type="CDD" id="cd05195">
    <property type="entry name" value="enoyl_red"/>
    <property type="match status" value="1"/>
</dbReference>
<dbReference type="SUPFAM" id="SSF53901">
    <property type="entry name" value="Thiolase-like"/>
    <property type="match status" value="1"/>
</dbReference>
<dbReference type="InterPro" id="IPR014031">
    <property type="entry name" value="Ketoacyl_synth_C"/>
</dbReference>
<evidence type="ECO:0000256" key="9">
    <source>
        <dbReference type="ARBA" id="ARBA00023388"/>
    </source>
</evidence>
<evidence type="ECO:0000256" key="23">
    <source>
        <dbReference type="ARBA" id="ARBA00047810"/>
    </source>
</evidence>
<comment type="catalytic activity">
    <reaction evidence="27">
        <text>hexadecanoyl-[ACP] + malonyl-[ACP] + H(+) = 3-oxooctadecanoyl-[ACP] + holo-[ACP] + CO2</text>
        <dbReference type="Rhea" id="RHEA:41916"/>
        <dbReference type="Rhea" id="RHEA-COMP:9623"/>
        <dbReference type="Rhea" id="RHEA-COMP:9652"/>
        <dbReference type="Rhea" id="RHEA-COMP:9653"/>
        <dbReference type="Rhea" id="RHEA-COMP:9685"/>
        <dbReference type="ChEBI" id="CHEBI:15378"/>
        <dbReference type="ChEBI" id="CHEBI:16526"/>
        <dbReference type="ChEBI" id="CHEBI:64479"/>
        <dbReference type="ChEBI" id="CHEBI:78449"/>
        <dbReference type="ChEBI" id="CHEBI:78483"/>
        <dbReference type="ChEBI" id="CHEBI:78487"/>
    </reaction>
    <physiologicalReaction direction="left-to-right" evidence="27">
        <dbReference type="Rhea" id="RHEA:41917"/>
    </physiologicalReaction>
</comment>
<evidence type="ECO:0000256" key="6">
    <source>
        <dbReference type="ARBA" id="ARBA00023332"/>
    </source>
</evidence>
<comment type="catalytic activity">
    <reaction evidence="28">
        <text>(2E)-dodecenoyl-[ACP] + NADPH + H(+) = dodecanoyl-[ACP] + NADP(+)</text>
        <dbReference type="Rhea" id="RHEA:41880"/>
        <dbReference type="Rhea" id="RHEA-COMP:9643"/>
        <dbReference type="Rhea" id="RHEA-COMP:9644"/>
        <dbReference type="ChEBI" id="CHEBI:15378"/>
        <dbReference type="ChEBI" id="CHEBI:57783"/>
        <dbReference type="ChEBI" id="CHEBI:58349"/>
        <dbReference type="ChEBI" id="CHEBI:65264"/>
        <dbReference type="ChEBI" id="CHEBI:78472"/>
    </reaction>
    <physiologicalReaction direction="left-to-right" evidence="28">
        <dbReference type="Rhea" id="RHEA:41881"/>
    </physiologicalReaction>
</comment>
<comment type="catalytic activity">
    <reaction evidence="44">
        <text>(2E)-decenoyl-[ACP] + NADPH + H(+) = decanoyl-[ACP] + NADP(+)</text>
        <dbReference type="Rhea" id="RHEA:41864"/>
        <dbReference type="Rhea" id="RHEA-COMP:9639"/>
        <dbReference type="Rhea" id="RHEA-COMP:9640"/>
        <dbReference type="ChEBI" id="CHEBI:15378"/>
        <dbReference type="ChEBI" id="CHEBI:57783"/>
        <dbReference type="ChEBI" id="CHEBI:58349"/>
        <dbReference type="ChEBI" id="CHEBI:78467"/>
        <dbReference type="ChEBI" id="CHEBI:78468"/>
    </reaction>
    <physiologicalReaction direction="left-to-right" evidence="44">
        <dbReference type="Rhea" id="RHEA:41865"/>
    </physiologicalReaction>
</comment>
<evidence type="ECO:0000256" key="37">
    <source>
        <dbReference type="ARBA" id="ARBA00049019"/>
    </source>
</evidence>
<dbReference type="InterPro" id="IPR032821">
    <property type="entry name" value="PKS_assoc"/>
</dbReference>
<evidence type="ECO:0000256" key="20">
    <source>
        <dbReference type="ARBA" id="ARBA00047451"/>
    </source>
</evidence>
<evidence type="ECO:0000313" key="48">
    <source>
        <dbReference type="Proteomes" id="UP001219518"/>
    </source>
</evidence>
<comment type="pathway">
    <text evidence="1">Lipid metabolism.</text>
</comment>
<dbReference type="InterPro" id="IPR050091">
    <property type="entry name" value="PKS_NRPS_Biosynth_Enz"/>
</dbReference>
<evidence type="ECO:0000256" key="32">
    <source>
        <dbReference type="ARBA" id="ARBA00048571"/>
    </source>
</evidence>
<keyword evidence="4" id="KW-0007">Acetylation</keyword>
<dbReference type="SUPFAM" id="SSF51735">
    <property type="entry name" value="NAD(P)-binding Rossmann-fold domains"/>
    <property type="match status" value="1"/>
</dbReference>
<dbReference type="GO" id="GO:0004315">
    <property type="term" value="F:3-oxoacyl-[acyl-carrier-protein] synthase activity"/>
    <property type="evidence" value="ECO:0007669"/>
    <property type="project" value="UniProtKB-EC"/>
</dbReference>
<dbReference type="InterPro" id="IPR020843">
    <property type="entry name" value="ER"/>
</dbReference>
<comment type="catalytic activity">
    <reaction evidence="24">
        <text>(2E)-hexenoyl-[ACP] + NADPH + H(+) = hexanoyl-[ACP] + NADP(+)</text>
        <dbReference type="Rhea" id="RHEA:41832"/>
        <dbReference type="Rhea" id="RHEA-COMP:9631"/>
        <dbReference type="Rhea" id="RHEA-COMP:9632"/>
        <dbReference type="ChEBI" id="CHEBI:15378"/>
        <dbReference type="ChEBI" id="CHEBI:57783"/>
        <dbReference type="ChEBI" id="CHEBI:58349"/>
        <dbReference type="ChEBI" id="CHEBI:78458"/>
        <dbReference type="ChEBI" id="CHEBI:78459"/>
    </reaction>
    <physiologicalReaction direction="left-to-right" evidence="24">
        <dbReference type="Rhea" id="RHEA:41833"/>
    </physiologicalReaction>
</comment>
<comment type="catalytic activity">
    <reaction evidence="20">
        <text>tetradecanoyl-[ACP] + malonyl-[ACP] + H(+) = 3-oxohexadecanoyl-[ACP] + holo-[ACP] + CO2</text>
        <dbReference type="Rhea" id="RHEA:41900"/>
        <dbReference type="Rhea" id="RHEA-COMP:9623"/>
        <dbReference type="Rhea" id="RHEA-COMP:9648"/>
        <dbReference type="Rhea" id="RHEA-COMP:9649"/>
        <dbReference type="Rhea" id="RHEA-COMP:9685"/>
        <dbReference type="ChEBI" id="CHEBI:15378"/>
        <dbReference type="ChEBI" id="CHEBI:16526"/>
        <dbReference type="ChEBI" id="CHEBI:64479"/>
        <dbReference type="ChEBI" id="CHEBI:78449"/>
        <dbReference type="ChEBI" id="CHEBI:78477"/>
        <dbReference type="ChEBI" id="CHEBI:78478"/>
    </reaction>
    <physiologicalReaction direction="left-to-right" evidence="20">
        <dbReference type="Rhea" id="RHEA:41901"/>
    </physiologicalReaction>
</comment>
<comment type="catalytic activity">
    <reaction evidence="42">
        <text>3-oxooctanoyl-[ACP] + NADPH + H(+) = (3R)-hydroxyoctanoyl-[ACP] + NADP(+)</text>
        <dbReference type="Rhea" id="RHEA:41840"/>
        <dbReference type="Rhea" id="RHEA-COMP:9633"/>
        <dbReference type="Rhea" id="RHEA-COMP:9634"/>
        <dbReference type="ChEBI" id="CHEBI:15378"/>
        <dbReference type="ChEBI" id="CHEBI:57783"/>
        <dbReference type="ChEBI" id="CHEBI:58349"/>
        <dbReference type="ChEBI" id="CHEBI:78460"/>
        <dbReference type="ChEBI" id="CHEBI:78461"/>
    </reaction>
    <physiologicalReaction direction="left-to-right" evidence="42">
        <dbReference type="Rhea" id="RHEA:41841"/>
    </physiologicalReaction>
</comment>
<comment type="catalytic activity">
    <reaction evidence="37">
        <text>(2E)-octadecenoyl-[ACP] + NADPH + H(+) = octadecanoyl-[ACP] + NADP(+)</text>
        <dbReference type="Rhea" id="RHEA:41928"/>
        <dbReference type="Rhea" id="RHEA-COMP:9655"/>
        <dbReference type="Rhea" id="RHEA-COMP:9656"/>
        <dbReference type="ChEBI" id="CHEBI:15378"/>
        <dbReference type="ChEBI" id="CHEBI:57783"/>
        <dbReference type="ChEBI" id="CHEBI:58349"/>
        <dbReference type="ChEBI" id="CHEBI:78489"/>
        <dbReference type="ChEBI" id="CHEBI:78495"/>
    </reaction>
    <physiologicalReaction direction="left-to-right" evidence="37">
        <dbReference type="Rhea" id="RHEA:41929"/>
    </physiologicalReaction>
</comment>